<feature type="compositionally biased region" description="Low complexity" evidence="6">
    <location>
        <begin position="95"/>
        <end position="133"/>
    </location>
</feature>
<name>A0A9W8A0E8_9FUNG</name>
<evidence type="ECO:0000256" key="5">
    <source>
        <dbReference type="ARBA" id="ARBA00023242"/>
    </source>
</evidence>
<dbReference type="Pfam" id="PF00319">
    <property type="entry name" value="SRF-TF"/>
    <property type="match status" value="1"/>
</dbReference>
<feature type="compositionally biased region" description="Polar residues" evidence="6">
    <location>
        <begin position="333"/>
        <end position="345"/>
    </location>
</feature>
<proteinExistence type="predicted"/>
<keyword evidence="3" id="KW-0238">DNA-binding</keyword>
<dbReference type="Proteomes" id="UP001150538">
    <property type="component" value="Unassembled WGS sequence"/>
</dbReference>
<dbReference type="InterPro" id="IPR033897">
    <property type="entry name" value="SRF-like_MADS-box"/>
</dbReference>
<dbReference type="GO" id="GO:0046983">
    <property type="term" value="F:protein dimerization activity"/>
    <property type="evidence" value="ECO:0007669"/>
    <property type="project" value="InterPro"/>
</dbReference>
<feature type="compositionally biased region" description="Low complexity" evidence="6">
    <location>
        <begin position="346"/>
        <end position="369"/>
    </location>
</feature>
<dbReference type="FunFam" id="3.40.1810.10:FF:000002">
    <property type="entry name" value="Serum response factor b"/>
    <property type="match status" value="1"/>
</dbReference>
<dbReference type="PROSITE" id="PS00350">
    <property type="entry name" value="MADS_BOX_1"/>
    <property type="match status" value="1"/>
</dbReference>
<evidence type="ECO:0000256" key="3">
    <source>
        <dbReference type="ARBA" id="ARBA00023125"/>
    </source>
</evidence>
<keyword evidence="4" id="KW-0804">Transcription</keyword>
<dbReference type="AlphaFoldDB" id="A0A9W8A0E8"/>
<keyword evidence="2" id="KW-0805">Transcription regulation</keyword>
<keyword evidence="9" id="KW-1185">Reference proteome</keyword>
<accession>A0A9W8A0E8</accession>
<feature type="compositionally biased region" description="Polar residues" evidence="6">
    <location>
        <begin position="34"/>
        <end position="47"/>
    </location>
</feature>
<sequence length="481" mass="51087">MNSLPPTPTSADHVINAKMNSAYTLHSKPGGDAGNNNNGISQSSAGSAGNGILGQVPHDLQQQLADQSLCYTSTQGAHQHNGQITSVSQPFMNTGSSVSSSGMSSISVQQQQEHTAAQSGGGNNSNAGATIGNKRIRSDDRDSDGDSGAENTPKGADTNSNPDKRAGRRKINIEYIEDKSRRHITFSKRKTGIMKKAFELSTLTGTQVLLIVVSETGLVYTFTTPKLQPIVTKPEGKNLIQSCLNTPDFPDQMPSAQDPNAGYIQGGRPHNNIIPFHPDSMASVDQQAPHPYDEEQQRKMSVHHNTPPASSINANYLQYYTQQPPPHQPQPQAHNGSGTTTPTAGNSSAYLSNSQALSQQAQQSSINSYVPNHPVSVQPHYGQYPGNPSQQPSPVPPTHTPHSQTPLSQMHDMTGVPNIANINTGYGQAPASVGPNGHNLTGSQSLSSPTQQYMPNYWPNAAVAAAAAAANPNYQGNNDKV</sequence>
<feature type="compositionally biased region" description="Polar residues" evidence="6">
    <location>
        <begin position="303"/>
        <end position="321"/>
    </location>
</feature>
<dbReference type="PANTHER" id="PTHR48019">
    <property type="entry name" value="SERUM RESPONSE FACTOR HOMOLOG"/>
    <property type="match status" value="1"/>
</dbReference>
<dbReference type="OrthoDB" id="2284405at2759"/>
<dbReference type="GO" id="GO:0005634">
    <property type="term" value="C:nucleus"/>
    <property type="evidence" value="ECO:0007669"/>
    <property type="project" value="UniProtKB-SubCell"/>
</dbReference>
<evidence type="ECO:0000313" key="8">
    <source>
        <dbReference type="EMBL" id="KAJ1918160.1"/>
    </source>
</evidence>
<dbReference type="CDD" id="cd00266">
    <property type="entry name" value="MADS_SRF_like"/>
    <property type="match status" value="1"/>
</dbReference>
<protein>
    <submittedName>
        <fullName evidence="8">Transcription factor of the MADS box</fullName>
    </submittedName>
</protein>
<evidence type="ECO:0000256" key="2">
    <source>
        <dbReference type="ARBA" id="ARBA00023015"/>
    </source>
</evidence>
<feature type="region of interest" description="Disordered" evidence="6">
    <location>
        <begin position="269"/>
        <end position="448"/>
    </location>
</feature>
<dbReference type="InterPro" id="IPR002100">
    <property type="entry name" value="TF_MADSbox"/>
</dbReference>
<dbReference type="PRINTS" id="PR00404">
    <property type="entry name" value="MADSDOMAIN"/>
</dbReference>
<dbReference type="GO" id="GO:0000981">
    <property type="term" value="F:DNA-binding transcription factor activity, RNA polymerase II-specific"/>
    <property type="evidence" value="ECO:0007669"/>
    <property type="project" value="InterPro"/>
</dbReference>
<feature type="region of interest" description="Disordered" evidence="6">
    <location>
        <begin position="83"/>
        <end position="171"/>
    </location>
</feature>
<evidence type="ECO:0000256" key="6">
    <source>
        <dbReference type="SAM" id="MobiDB-lite"/>
    </source>
</evidence>
<evidence type="ECO:0000313" key="9">
    <source>
        <dbReference type="Proteomes" id="UP001150538"/>
    </source>
</evidence>
<dbReference type="PROSITE" id="PS50066">
    <property type="entry name" value="MADS_BOX_2"/>
    <property type="match status" value="1"/>
</dbReference>
<gene>
    <name evidence="8" type="primary">MCM1</name>
    <name evidence="8" type="ORF">H4219_002801</name>
</gene>
<reference evidence="8" key="1">
    <citation type="submission" date="2022-07" db="EMBL/GenBank/DDBJ databases">
        <title>Phylogenomic reconstructions and comparative analyses of Kickxellomycotina fungi.</title>
        <authorList>
            <person name="Reynolds N.K."/>
            <person name="Stajich J.E."/>
            <person name="Barry K."/>
            <person name="Grigoriev I.V."/>
            <person name="Crous P."/>
            <person name="Smith M.E."/>
        </authorList>
    </citation>
    <scope>NUCLEOTIDE SEQUENCE</scope>
    <source>
        <strain evidence="8">NBRC 100468</strain>
    </source>
</reference>
<dbReference type="Gene3D" id="3.40.1810.10">
    <property type="entry name" value="Transcription factor, MADS-box"/>
    <property type="match status" value="1"/>
</dbReference>
<dbReference type="EMBL" id="JANBPU010000052">
    <property type="protein sequence ID" value="KAJ1918160.1"/>
    <property type="molecule type" value="Genomic_DNA"/>
</dbReference>
<dbReference type="InterPro" id="IPR050142">
    <property type="entry name" value="MADS-box/MEF2_TF"/>
</dbReference>
<feature type="compositionally biased region" description="Polar residues" evidence="6">
    <location>
        <begin position="83"/>
        <end position="94"/>
    </location>
</feature>
<evidence type="ECO:0000256" key="4">
    <source>
        <dbReference type="ARBA" id="ARBA00023163"/>
    </source>
</evidence>
<dbReference type="GO" id="GO:0045944">
    <property type="term" value="P:positive regulation of transcription by RNA polymerase II"/>
    <property type="evidence" value="ECO:0007669"/>
    <property type="project" value="InterPro"/>
</dbReference>
<evidence type="ECO:0000256" key="1">
    <source>
        <dbReference type="ARBA" id="ARBA00004123"/>
    </source>
</evidence>
<evidence type="ECO:0000259" key="7">
    <source>
        <dbReference type="PROSITE" id="PS50066"/>
    </source>
</evidence>
<organism evidence="8 9">
    <name type="scientific">Mycoemilia scoparia</name>
    <dbReference type="NCBI Taxonomy" id="417184"/>
    <lineage>
        <taxon>Eukaryota</taxon>
        <taxon>Fungi</taxon>
        <taxon>Fungi incertae sedis</taxon>
        <taxon>Zoopagomycota</taxon>
        <taxon>Kickxellomycotina</taxon>
        <taxon>Kickxellomycetes</taxon>
        <taxon>Kickxellales</taxon>
        <taxon>Kickxellaceae</taxon>
        <taxon>Mycoemilia</taxon>
    </lineage>
</organism>
<keyword evidence="5" id="KW-0539">Nucleus</keyword>
<comment type="subcellular location">
    <subcellularLocation>
        <location evidence="1">Nucleus</location>
    </subcellularLocation>
</comment>
<dbReference type="InterPro" id="IPR036879">
    <property type="entry name" value="TF_MADSbox_sf"/>
</dbReference>
<feature type="compositionally biased region" description="Polar residues" evidence="6">
    <location>
        <begin position="438"/>
        <end position="448"/>
    </location>
</feature>
<dbReference type="SUPFAM" id="SSF55455">
    <property type="entry name" value="SRF-like"/>
    <property type="match status" value="1"/>
</dbReference>
<feature type="domain" description="MADS-box" evidence="7">
    <location>
        <begin position="166"/>
        <end position="226"/>
    </location>
</feature>
<dbReference type="SMART" id="SM00432">
    <property type="entry name" value="MADS"/>
    <property type="match status" value="1"/>
</dbReference>
<comment type="caution">
    <text evidence="8">The sequence shown here is derived from an EMBL/GenBank/DDBJ whole genome shotgun (WGS) entry which is preliminary data.</text>
</comment>
<feature type="region of interest" description="Disordered" evidence="6">
    <location>
        <begin position="25"/>
        <end position="54"/>
    </location>
</feature>
<dbReference type="GO" id="GO:0000987">
    <property type="term" value="F:cis-regulatory region sequence-specific DNA binding"/>
    <property type="evidence" value="ECO:0007669"/>
    <property type="project" value="InterPro"/>
</dbReference>